<dbReference type="RefSeq" id="WP_081856029.1">
    <property type="nucleotide sequence ID" value="NZ_JAOQJZ010000011.1"/>
</dbReference>
<sequence length="222" mass="23968">MGSVTLPDAKHVIHCLNIIGQVEGHYILPAQNKTTKYEHIIPALVAIEQDRSIEGLVIILNTVGGDVEAGLAIAELIASMKTPTVSMVVGGGHSIGVPLAVCAKKSFIVPSATMTIHPVRMNGLVLGVPQTLSYFDKMQERIVRFVCDNSAIKPERFRELMMSTGELVMDVGSVIDGEQAVKEGLIDRLGGLSEAIDCLYDMIENSSEKEKAENVSDNNRPL</sequence>
<reference evidence="1 2" key="1">
    <citation type="journal article" date="2021" name="ISME Commun">
        <title>Automated analysis of genomic sequences facilitates high-throughput and comprehensive description of bacteria.</title>
        <authorList>
            <person name="Hitch T.C.A."/>
        </authorList>
    </citation>
    <scope>NUCLEOTIDE SEQUENCE [LARGE SCALE GENOMIC DNA]</scope>
    <source>
        <strain evidence="1 2">Sanger_31</strain>
    </source>
</reference>
<accession>A0AAE3LL11</accession>
<dbReference type="InterPro" id="IPR029045">
    <property type="entry name" value="ClpP/crotonase-like_dom_sf"/>
</dbReference>
<evidence type="ECO:0000313" key="1">
    <source>
        <dbReference type="EMBL" id="MCU6706347.1"/>
    </source>
</evidence>
<dbReference type="InterPro" id="IPR023562">
    <property type="entry name" value="ClpP/TepA"/>
</dbReference>
<gene>
    <name evidence="1" type="ORF">OCV57_10495</name>
</gene>
<organism evidence="1 2">
    <name type="scientific">Hominimerdicola aceti</name>
    <dbReference type="NCBI Taxonomy" id="2981726"/>
    <lineage>
        <taxon>Bacteria</taxon>
        <taxon>Bacillati</taxon>
        <taxon>Bacillota</taxon>
        <taxon>Clostridia</taxon>
        <taxon>Eubacteriales</taxon>
        <taxon>Oscillospiraceae</taxon>
        <taxon>Hominimerdicola</taxon>
    </lineage>
</organism>
<protein>
    <submittedName>
        <fullName evidence="1">ATP-dependent Clp protease proteolytic subunit</fullName>
    </submittedName>
</protein>
<dbReference type="AlphaFoldDB" id="A0AAE3LL11"/>
<dbReference type="Pfam" id="PF00574">
    <property type="entry name" value="CLP_protease"/>
    <property type="match status" value="1"/>
</dbReference>
<dbReference type="EMBL" id="JAOQJZ010000011">
    <property type="protein sequence ID" value="MCU6706347.1"/>
    <property type="molecule type" value="Genomic_DNA"/>
</dbReference>
<name>A0AAE3LL11_9FIRM</name>
<keyword evidence="1" id="KW-0645">Protease</keyword>
<dbReference type="Gene3D" id="3.90.226.10">
    <property type="entry name" value="2-enoyl-CoA Hydratase, Chain A, domain 1"/>
    <property type="match status" value="1"/>
</dbReference>
<dbReference type="Proteomes" id="UP001208131">
    <property type="component" value="Unassembled WGS sequence"/>
</dbReference>
<keyword evidence="2" id="KW-1185">Reference proteome</keyword>
<keyword evidence="1" id="KW-0378">Hydrolase</keyword>
<dbReference type="GO" id="GO:0006508">
    <property type="term" value="P:proteolysis"/>
    <property type="evidence" value="ECO:0007669"/>
    <property type="project" value="UniProtKB-KW"/>
</dbReference>
<dbReference type="GO" id="GO:0008233">
    <property type="term" value="F:peptidase activity"/>
    <property type="evidence" value="ECO:0007669"/>
    <property type="project" value="UniProtKB-KW"/>
</dbReference>
<proteinExistence type="predicted"/>
<dbReference type="SUPFAM" id="SSF52096">
    <property type="entry name" value="ClpP/crotonase"/>
    <property type="match status" value="1"/>
</dbReference>
<evidence type="ECO:0000313" key="2">
    <source>
        <dbReference type="Proteomes" id="UP001208131"/>
    </source>
</evidence>
<comment type="caution">
    <text evidence="1">The sequence shown here is derived from an EMBL/GenBank/DDBJ whole genome shotgun (WGS) entry which is preliminary data.</text>
</comment>